<dbReference type="GO" id="GO:0042910">
    <property type="term" value="F:xenobiotic transmembrane transporter activity"/>
    <property type="evidence" value="ECO:0007669"/>
    <property type="project" value="InterPro"/>
</dbReference>
<evidence type="ECO:0000256" key="6">
    <source>
        <dbReference type="ARBA" id="ARBA00023136"/>
    </source>
</evidence>
<feature type="transmembrane region" description="Helical" evidence="7">
    <location>
        <begin position="408"/>
        <end position="428"/>
    </location>
</feature>
<evidence type="ECO:0000313" key="8">
    <source>
        <dbReference type="EMBL" id="BDE07776.1"/>
    </source>
</evidence>
<dbReference type="Pfam" id="PF01554">
    <property type="entry name" value="MatE"/>
    <property type="match status" value="2"/>
</dbReference>
<gene>
    <name evidence="8" type="ORF">WPS_30520</name>
</gene>
<comment type="subcellular location">
    <subcellularLocation>
        <location evidence="1">Cell membrane</location>
        <topology evidence="1">Multi-pass membrane protein</topology>
    </subcellularLocation>
</comment>
<dbReference type="Proteomes" id="UP001317532">
    <property type="component" value="Chromosome"/>
</dbReference>
<feature type="transmembrane region" description="Helical" evidence="7">
    <location>
        <begin position="182"/>
        <end position="205"/>
    </location>
</feature>
<dbReference type="CDD" id="cd13138">
    <property type="entry name" value="MATE_yoeA_like"/>
    <property type="match status" value="1"/>
</dbReference>
<evidence type="ECO:0000256" key="4">
    <source>
        <dbReference type="ARBA" id="ARBA00022692"/>
    </source>
</evidence>
<dbReference type="GO" id="GO:0005886">
    <property type="term" value="C:plasma membrane"/>
    <property type="evidence" value="ECO:0007669"/>
    <property type="project" value="UniProtKB-SubCell"/>
</dbReference>
<feature type="transmembrane region" description="Helical" evidence="7">
    <location>
        <begin position="75"/>
        <end position="100"/>
    </location>
</feature>
<feature type="transmembrane region" description="Helical" evidence="7">
    <location>
        <begin position="349"/>
        <end position="369"/>
    </location>
</feature>
<dbReference type="KEGG" id="vab:WPS_30520"/>
<feature type="transmembrane region" description="Helical" evidence="7">
    <location>
        <begin position="226"/>
        <end position="252"/>
    </location>
</feature>
<dbReference type="InterPro" id="IPR052031">
    <property type="entry name" value="Membrane_Transporter-Flippase"/>
</dbReference>
<accession>A0AAN1XZR2</accession>
<dbReference type="InterPro" id="IPR048279">
    <property type="entry name" value="MdtK-like"/>
</dbReference>
<keyword evidence="9" id="KW-1185">Reference proteome</keyword>
<feature type="transmembrane region" description="Helical" evidence="7">
    <location>
        <begin position="35"/>
        <end position="63"/>
    </location>
</feature>
<dbReference type="PIRSF" id="PIRSF006603">
    <property type="entry name" value="DinF"/>
    <property type="match status" value="1"/>
</dbReference>
<dbReference type="GO" id="GO:0015297">
    <property type="term" value="F:antiporter activity"/>
    <property type="evidence" value="ECO:0007669"/>
    <property type="project" value="InterPro"/>
</dbReference>
<dbReference type="AlphaFoldDB" id="A0AAN1XZR2"/>
<sequence length="448" mass="47315">MLVFLIPLMLSNVMQSASATLNSIYLGQLIGVHALAAASGFFPIVFFMVSFFIGVSSASAVLIGQAYGARDEERLKAVAGTTLTLAIGSGLVIGVLGVIFGPQLLHLIATPADIFDASLAYARLTFLSLPLVFVYLAYSTFIRGTGDSTTPFVSLIVSSAVTLMMTPAFILGWAGLPHLGVVSAAAANIVASAVGLTYLLVALTLAKNPLAFDGSVLRNMNLEPKLSITLLRIGIPTGIQLVMVSLSEIAVLALVNRFGSSATAAYGAVNQIVSYVQFPAISIGITASIFGAQSIGAKRVDRLTRVARAGVGLNWLIGGILIALVYVFNDLILSLFITDPQVLRTAHGLLAITLWSYVIFGTSSVLSGLMRSSGAVLWPTLLSIVAIWGIEVPVAYALAPHYGLPGVWVAYPVAYCCSLAFQTVYYFAFWRRRKLTALLDDRAAPAAT</sequence>
<evidence type="ECO:0000256" key="7">
    <source>
        <dbReference type="SAM" id="Phobius"/>
    </source>
</evidence>
<evidence type="ECO:0000313" key="9">
    <source>
        <dbReference type="Proteomes" id="UP001317532"/>
    </source>
</evidence>
<dbReference type="PANTHER" id="PTHR43549:SF3">
    <property type="entry name" value="MULTIDRUG RESISTANCE PROTEIN YPNP-RELATED"/>
    <property type="match status" value="1"/>
</dbReference>
<feature type="transmembrane region" description="Helical" evidence="7">
    <location>
        <begin position="376"/>
        <end position="396"/>
    </location>
</feature>
<feature type="transmembrane region" description="Helical" evidence="7">
    <location>
        <begin position="120"/>
        <end position="141"/>
    </location>
</feature>
<proteinExistence type="predicted"/>
<keyword evidence="6 7" id="KW-0472">Membrane</keyword>
<evidence type="ECO:0000256" key="5">
    <source>
        <dbReference type="ARBA" id="ARBA00022989"/>
    </source>
</evidence>
<dbReference type="PANTHER" id="PTHR43549">
    <property type="entry name" value="MULTIDRUG RESISTANCE PROTEIN YPNP-RELATED"/>
    <property type="match status" value="1"/>
</dbReference>
<keyword evidence="4 7" id="KW-0812">Transmembrane</keyword>
<dbReference type="InterPro" id="IPR002528">
    <property type="entry name" value="MATE_fam"/>
</dbReference>
<feature type="transmembrane region" description="Helical" evidence="7">
    <location>
        <begin position="313"/>
        <end position="337"/>
    </location>
</feature>
<dbReference type="NCBIfam" id="TIGR00797">
    <property type="entry name" value="matE"/>
    <property type="match status" value="1"/>
</dbReference>
<keyword evidence="5 7" id="KW-1133">Transmembrane helix</keyword>
<protein>
    <submittedName>
        <fullName evidence="8">MATE family efflux transporter</fullName>
    </submittedName>
</protein>
<evidence type="ECO:0000256" key="2">
    <source>
        <dbReference type="ARBA" id="ARBA00022448"/>
    </source>
</evidence>
<reference evidence="8 9" key="1">
    <citation type="journal article" date="2022" name="ISME Commun">
        <title>Vulcanimicrobium alpinus gen. nov. sp. nov., the first cultivated representative of the candidate phylum 'Eremiobacterota', is a metabolically versatile aerobic anoxygenic phototroph.</title>
        <authorList>
            <person name="Yabe S."/>
            <person name="Muto K."/>
            <person name="Abe K."/>
            <person name="Yokota A."/>
            <person name="Staudigel H."/>
            <person name="Tebo B.M."/>
        </authorList>
    </citation>
    <scope>NUCLEOTIDE SEQUENCE [LARGE SCALE GENOMIC DNA]</scope>
    <source>
        <strain evidence="8 9">WC8-2</strain>
    </source>
</reference>
<organism evidence="8 9">
    <name type="scientific">Vulcanimicrobium alpinum</name>
    <dbReference type="NCBI Taxonomy" id="3016050"/>
    <lineage>
        <taxon>Bacteria</taxon>
        <taxon>Bacillati</taxon>
        <taxon>Vulcanimicrobiota</taxon>
        <taxon>Vulcanimicrobiia</taxon>
        <taxon>Vulcanimicrobiales</taxon>
        <taxon>Vulcanimicrobiaceae</taxon>
        <taxon>Vulcanimicrobium</taxon>
    </lineage>
</organism>
<dbReference type="EMBL" id="AP025523">
    <property type="protein sequence ID" value="BDE07776.1"/>
    <property type="molecule type" value="Genomic_DNA"/>
</dbReference>
<evidence type="ECO:0000256" key="3">
    <source>
        <dbReference type="ARBA" id="ARBA00022475"/>
    </source>
</evidence>
<feature type="transmembrane region" description="Helical" evidence="7">
    <location>
        <begin position="153"/>
        <end position="176"/>
    </location>
</feature>
<evidence type="ECO:0000256" key="1">
    <source>
        <dbReference type="ARBA" id="ARBA00004651"/>
    </source>
</evidence>
<keyword evidence="2" id="KW-0813">Transport</keyword>
<feature type="transmembrane region" description="Helical" evidence="7">
    <location>
        <begin position="272"/>
        <end position="292"/>
    </location>
</feature>
<name>A0AAN1XZR2_UNVUL</name>
<keyword evidence="3" id="KW-1003">Cell membrane</keyword>